<sequence>MYADHAEQTERKTRTANQKSSSVSTWVAQKTTPALQPAVHQLRASKNNGIDCTKKNGGRVVSNAPYTGTPLDISFASSSSSYIREHAQYYRLFTVKSMSGTCAEDELVVCLIFSIRRGPGASHYIGHSLLLSSTNNSVCTNIEKPRRLARGKRQIYRISGLVKSINLTAWARAGYRSVPRCHRTCPERRAPSNIGNDGGKVDGPIRTPTGDISRVRGIVKGYLGPCIESLVIFKATEKTLQPLLSSRLYRTFSDDAVMLWRNNEDEGVLPSTCRRAVTAEKELCFISPEWSRLRVFGSRYTELYFCAQPFCCGIQLTCQTARGQRNYVGALVAERLACSLPTKAIRVQSPAGSLRISACGNRAGRCRFPSPFIPALLHSHLNHPYRLSRPRWNSCLEGLKLLLFQCGILFSAFAPTLPHVQSYSRLTSCRLSRDDISAAQTVRAANSAYQQLYSVHGIHNSGRANVTVNSLDMNPKDLRIESRLYMAKIFPSRVKQKRELVRFKAPSIQGESSALRQKREDVHCEISVRICLSTNARKPLLGAECVKCVWRHVTARSREPMRVMEVSMEQRRNERAEQTGESGGEPGSILGRVTPGCSYGGIVQDDAADRRVFSGFSRLPRPFIPVQPHTHLSHPYRLSRPRFFVPPLSLRAFGGDSLLNFLRAQEGAHNQLRSTRTLVRNTPHTECVWKLNVMYSTDDNLKIKKKYCESMRVIEASMQQRRNERAGETGDTRENSPTSGIVRHDSHVRKSGGDPAGGLSPVRIGGARAG</sequence>
<feature type="region of interest" description="Disordered" evidence="1">
    <location>
        <begin position="186"/>
        <end position="206"/>
    </location>
</feature>
<keyword evidence="3" id="KW-1185">Reference proteome</keyword>
<dbReference type="EMBL" id="JARBHB010000001">
    <property type="protein sequence ID" value="KAJ8898324.1"/>
    <property type="molecule type" value="Genomic_DNA"/>
</dbReference>
<evidence type="ECO:0000313" key="2">
    <source>
        <dbReference type="EMBL" id="KAJ8898324.1"/>
    </source>
</evidence>
<proteinExistence type="predicted"/>
<feature type="region of interest" description="Disordered" evidence="1">
    <location>
        <begin position="718"/>
        <end position="770"/>
    </location>
</feature>
<feature type="compositionally biased region" description="Basic and acidic residues" evidence="1">
    <location>
        <begin position="1"/>
        <end position="13"/>
    </location>
</feature>
<comment type="caution">
    <text evidence="2">The sequence shown here is derived from an EMBL/GenBank/DDBJ whole genome shotgun (WGS) entry which is preliminary data.</text>
</comment>
<accession>A0ABQ9INU9</accession>
<feature type="region of interest" description="Disordered" evidence="1">
    <location>
        <begin position="570"/>
        <end position="589"/>
    </location>
</feature>
<protein>
    <submittedName>
        <fullName evidence="2">Uncharacterized protein</fullName>
    </submittedName>
</protein>
<dbReference type="Proteomes" id="UP001159363">
    <property type="component" value="Chromosome 1"/>
</dbReference>
<reference evidence="2 3" key="1">
    <citation type="submission" date="2023-02" db="EMBL/GenBank/DDBJ databases">
        <title>LHISI_Scaffold_Assembly.</title>
        <authorList>
            <person name="Stuart O.P."/>
            <person name="Cleave R."/>
            <person name="Magrath M.J.L."/>
            <person name="Mikheyev A.S."/>
        </authorList>
    </citation>
    <scope>NUCLEOTIDE SEQUENCE [LARGE SCALE GENOMIC DNA]</scope>
    <source>
        <strain evidence="2">Daus_M_001</strain>
        <tissue evidence="2">Leg muscle</tissue>
    </source>
</reference>
<name>A0ABQ9INU9_9NEOP</name>
<organism evidence="2 3">
    <name type="scientific">Dryococelus australis</name>
    <dbReference type="NCBI Taxonomy" id="614101"/>
    <lineage>
        <taxon>Eukaryota</taxon>
        <taxon>Metazoa</taxon>
        <taxon>Ecdysozoa</taxon>
        <taxon>Arthropoda</taxon>
        <taxon>Hexapoda</taxon>
        <taxon>Insecta</taxon>
        <taxon>Pterygota</taxon>
        <taxon>Neoptera</taxon>
        <taxon>Polyneoptera</taxon>
        <taxon>Phasmatodea</taxon>
        <taxon>Verophasmatodea</taxon>
        <taxon>Anareolatae</taxon>
        <taxon>Phasmatidae</taxon>
        <taxon>Eurycanthinae</taxon>
        <taxon>Dryococelus</taxon>
    </lineage>
</organism>
<gene>
    <name evidence="2" type="ORF">PR048_003684</name>
</gene>
<feature type="compositionally biased region" description="Polar residues" evidence="1">
    <location>
        <begin position="15"/>
        <end position="25"/>
    </location>
</feature>
<feature type="compositionally biased region" description="Basic and acidic residues" evidence="1">
    <location>
        <begin position="721"/>
        <end position="734"/>
    </location>
</feature>
<feature type="region of interest" description="Disordered" evidence="1">
    <location>
        <begin position="1"/>
        <end position="25"/>
    </location>
</feature>
<evidence type="ECO:0000313" key="3">
    <source>
        <dbReference type="Proteomes" id="UP001159363"/>
    </source>
</evidence>
<evidence type="ECO:0000256" key="1">
    <source>
        <dbReference type="SAM" id="MobiDB-lite"/>
    </source>
</evidence>